<dbReference type="InterPro" id="IPR041424">
    <property type="entry name" value="CinA_KH"/>
</dbReference>
<sequence length="417" mass="46205">MTQWKSEIIGVGTELLLGQIANTNAQWISEQLAFHGISVYYHTAAGDNQDRLAALFRTAHDRSNLIIVTGGLGPTEDDLTKEAVNTLFRQPFRTDETAKEKIENFYKKNRQSMTSNNYKQAQVFEQAHILTNEEGMAPGQIVEHEGRVWVFLPGVPVEMKQLMRDGVFPYLRERYVLSTEIKSEMLRFIGIGESALEDLLSERISNQTNPTIAPLASLGEVGVRLTASGASLEEADDLLAKERERILEIVGDYYYGSDDITIEQKVFELLKERGWTISAAESLTGGQFINQMISLPGASGVCTGGMVSYTKEAKEKALGVSPYVTNRYGTISAECAEAMAERAQHIFNSNVGISFTGVAGPSKSENQDPGSVYIGVKIGEDRAWHRFIHLQGSREQVQNKAVKKAYQLLFHTLNNGV</sequence>
<proteinExistence type="inferred from homology"/>
<evidence type="ECO:0000259" key="2">
    <source>
        <dbReference type="SMART" id="SM00852"/>
    </source>
</evidence>
<dbReference type="InterPro" id="IPR050101">
    <property type="entry name" value="CinA"/>
</dbReference>
<dbReference type="NCBIfam" id="NF001813">
    <property type="entry name" value="PRK00549.1"/>
    <property type="match status" value="1"/>
</dbReference>
<dbReference type="NCBIfam" id="TIGR00177">
    <property type="entry name" value="molyb_syn"/>
    <property type="match status" value="1"/>
</dbReference>
<dbReference type="InterPro" id="IPR008136">
    <property type="entry name" value="CinA_C"/>
</dbReference>
<dbReference type="PANTHER" id="PTHR13939">
    <property type="entry name" value="NICOTINAMIDE-NUCLEOTIDE AMIDOHYDROLASE PNCC"/>
    <property type="match status" value="1"/>
</dbReference>
<organism evidence="3 4">
    <name type="scientific">Salimicrobium album</name>
    <dbReference type="NCBI Taxonomy" id="50717"/>
    <lineage>
        <taxon>Bacteria</taxon>
        <taxon>Bacillati</taxon>
        <taxon>Bacillota</taxon>
        <taxon>Bacilli</taxon>
        <taxon>Bacillales</taxon>
        <taxon>Bacillaceae</taxon>
        <taxon>Salimicrobium</taxon>
    </lineage>
</organism>
<dbReference type="HAMAP" id="MF_00226_B">
    <property type="entry name" value="CinA_B"/>
    <property type="match status" value="1"/>
</dbReference>
<dbReference type="NCBIfam" id="TIGR00199">
    <property type="entry name" value="PncC_domain"/>
    <property type="match status" value="1"/>
</dbReference>
<reference evidence="3 4" key="1">
    <citation type="submission" date="2016-10" db="EMBL/GenBank/DDBJ databases">
        <authorList>
            <person name="Varghese N."/>
            <person name="Submissions S."/>
        </authorList>
    </citation>
    <scope>NUCLEOTIDE SEQUENCE [LARGE SCALE GENOMIC DNA]</scope>
    <source>
        <strain evidence="3 4">DSM 20748</strain>
    </source>
</reference>
<dbReference type="Pfam" id="PF00994">
    <property type="entry name" value="MoCF_biosynth"/>
    <property type="match status" value="1"/>
</dbReference>
<dbReference type="SUPFAM" id="SSF142433">
    <property type="entry name" value="CinA-like"/>
    <property type="match status" value="1"/>
</dbReference>
<protein>
    <recommendedName>
        <fullName evidence="1">Putative competence-damage inducible protein</fullName>
    </recommendedName>
</protein>
<dbReference type="Proteomes" id="UP000198647">
    <property type="component" value="Unassembled WGS sequence"/>
</dbReference>
<dbReference type="Gene3D" id="3.90.950.20">
    <property type="entry name" value="CinA-like"/>
    <property type="match status" value="1"/>
</dbReference>
<dbReference type="EMBL" id="FNOS01000001">
    <property type="protein sequence ID" value="SDX29568.1"/>
    <property type="molecule type" value="Genomic_DNA"/>
</dbReference>
<gene>
    <name evidence="1" type="primary">cinA</name>
    <name evidence="3" type="ORF">SAMN04488081_0074</name>
</gene>
<keyword evidence="4" id="KW-1185">Reference proteome</keyword>
<evidence type="ECO:0000313" key="4">
    <source>
        <dbReference type="Proteomes" id="UP000198647"/>
    </source>
</evidence>
<dbReference type="InterPro" id="IPR008135">
    <property type="entry name" value="Competence-induced_CinA"/>
</dbReference>
<evidence type="ECO:0000313" key="3">
    <source>
        <dbReference type="EMBL" id="SDX29568.1"/>
    </source>
</evidence>
<dbReference type="InterPro" id="IPR036653">
    <property type="entry name" value="CinA-like_C"/>
</dbReference>
<dbReference type="Gene3D" id="3.30.70.2860">
    <property type="match status" value="1"/>
</dbReference>
<evidence type="ECO:0000256" key="1">
    <source>
        <dbReference type="HAMAP-Rule" id="MF_00226"/>
    </source>
</evidence>
<dbReference type="CDD" id="cd00885">
    <property type="entry name" value="cinA"/>
    <property type="match status" value="1"/>
</dbReference>
<dbReference type="Gene3D" id="3.40.980.10">
    <property type="entry name" value="MoaB/Mog-like domain"/>
    <property type="match status" value="1"/>
</dbReference>
<feature type="domain" description="MoaB/Mog" evidence="2">
    <location>
        <begin position="7"/>
        <end position="174"/>
    </location>
</feature>
<dbReference type="SUPFAM" id="SSF53218">
    <property type="entry name" value="Molybdenum cofactor biosynthesis proteins"/>
    <property type="match status" value="1"/>
</dbReference>
<dbReference type="PANTHER" id="PTHR13939:SF0">
    <property type="entry name" value="NMN AMIDOHYDROLASE-LIKE PROTEIN YFAY"/>
    <property type="match status" value="1"/>
</dbReference>
<dbReference type="Pfam" id="PF18146">
    <property type="entry name" value="CinA_KH"/>
    <property type="match status" value="1"/>
</dbReference>
<dbReference type="InterPro" id="IPR001453">
    <property type="entry name" value="MoaB/Mog_dom"/>
</dbReference>
<dbReference type="SMART" id="SM00852">
    <property type="entry name" value="MoCF_biosynth"/>
    <property type="match status" value="1"/>
</dbReference>
<dbReference type="PIRSF" id="PIRSF006728">
    <property type="entry name" value="CinA"/>
    <property type="match status" value="1"/>
</dbReference>
<comment type="similarity">
    <text evidence="1">Belongs to the CinA family.</text>
</comment>
<dbReference type="NCBIfam" id="TIGR00200">
    <property type="entry name" value="cinA_nterm"/>
    <property type="match status" value="1"/>
</dbReference>
<comment type="caution">
    <text evidence="3">The sequence shown here is derived from an EMBL/GenBank/DDBJ whole genome shotgun (WGS) entry which is preliminary data.</text>
</comment>
<dbReference type="Pfam" id="PF02464">
    <property type="entry name" value="CinA"/>
    <property type="match status" value="1"/>
</dbReference>
<name>A0A1H3AJM7_9BACI</name>
<dbReference type="InterPro" id="IPR036425">
    <property type="entry name" value="MoaB/Mog-like_dom_sf"/>
</dbReference>
<accession>A0A1H3AJM7</accession>
<dbReference type="RefSeq" id="WP_093104827.1">
    <property type="nucleotide sequence ID" value="NZ_FNOS01000001.1"/>
</dbReference>